<feature type="compositionally biased region" description="Low complexity" evidence="1">
    <location>
        <begin position="81"/>
        <end position="91"/>
    </location>
</feature>
<protein>
    <submittedName>
        <fullName evidence="2">Uncharacterized protein</fullName>
    </submittedName>
</protein>
<accession>A0A5P2WG21</accession>
<reference evidence="2 3" key="1">
    <citation type="submission" date="2017-09" db="EMBL/GenBank/DDBJ databases">
        <title>Streptomyces genome completion.</title>
        <authorList>
            <person name="Lee N."/>
            <person name="Cho B.-K."/>
        </authorList>
    </citation>
    <scope>NUCLEOTIDE SEQUENCE [LARGE SCALE GENOMIC DNA]</scope>
    <source>
        <strain evidence="2 3">ATCC 14899</strain>
    </source>
</reference>
<dbReference type="AlphaFoldDB" id="A0A5P2WG21"/>
<feature type="region of interest" description="Disordered" evidence="1">
    <location>
        <begin position="52"/>
        <end position="100"/>
    </location>
</feature>
<gene>
    <name evidence="2" type="ORF">CP978_33380</name>
</gene>
<evidence type="ECO:0000313" key="2">
    <source>
        <dbReference type="EMBL" id="QEV42783.1"/>
    </source>
</evidence>
<evidence type="ECO:0000313" key="3">
    <source>
        <dbReference type="Proteomes" id="UP000325763"/>
    </source>
</evidence>
<sequence length="125" mass="12795">MLAMSGAGAAWARSAECRSSAAKVIPPPTRATAVATTARRWLFFQRARWRRRAARPSGAPLKPSDCGGCGDSSVPPSKAASSGRRPSCSRSGTERSHATTAAFTVVVAAAGTMRLSTVTGAMSGA</sequence>
<proteinExistence type="predicted"/>
<organism evidence="2 3">
    <name type="scientific">Streptomyces nodosus</name>
    <dbReference type="NCBI Taxonomy" id="40318"/>
    <lineage>
        <taxon>Bacteria</taxon>
        <taxon>Bacillati</taxon>
        <taxon>Actinomycetota</taxon>
        <taxon>Actinomycetes</taxon>
        <taxon>Kitasatosporales</taxon>
        <taxon>Streptomycetaceae</taxon>
        <taxon>Streptomyces</taxon>
    </lineage>
</organism>
<dbReference type="KEGG" id="snq:CP978_33380"/>
<name>A0A5P2WG21_9ACTN</name>
<dbReference type="EMBL" id="CP023747">
    <property type="protein sequence ID" value="QEV42783.1"/>
    <property type="molecule type" value="Genomic_DNA"/>
</dbReference>
<dbReference type="Proteomes" id="UP000325763">
    <property type="component" value="Chromosome"/>
</dbReference>
<evidence type="ECO:0000256" key="1">
    <source>
        <dbReference type="SAM" id="MobiDB-lite"/>
    </source>
</evidence>